<reference evidence="2" key="1">
    <citation type="journal article" date="2015" name="Sci. Rep.">
        <title>Tissue- and time-dependent transcription in Ixodes ricinus salivary glands and midguts when blood feeding on the vertebrate host.</title>
        <authorList>
            <person name="Kotsyfakis M."/>
            <person name="Schwarz A."/>
            <person name="Erhart J."/>
            <person name="Ribeiro J.M."/>
        </authorList>
    </citation>
    <scope>NUCLEOTIDE SEQUENCE</scope>
    <source>
        <tissue evidence="2">Salivary gland and midgut</tissue>
    </source>
</reference>
<evidence type="ECO:0000256" key="1">
    <source>
        <dbReference type="SAM" id="SignalP"/>
    </source>
</evidence>
<name>V5HSB7_IXORI</name>
<proteinExistence type="evidence at transcript level"/>
<accession>V5HSB7</accession>
<feature type="chain" id="PRO_5012610269" description="Basic tail protein" evidence="1">
    <location>
        <begin position="16"/>
        <end position="162"/>
    </location>
</feature>
<evidence type="ECO:0000313" key="2">
    <source>
        <dbReference type="EMBL" id="JAB76983.1"/>
    </source>
</evidence>
<feature type="signal peptide" evidence="1">
    <location>
        <begin position="1"/>
        <end position="15"/>
    </location>
</feature>
<organism evidence="2">
    <name type="scientific">Ixodes ricinus</name>
    <name type="common">Common tick</name>
    <name type="synonym">Acarus ricinus</name>
    <dbReference type="NCBI Taxonomy" id="34613"/>
    <lineage>
        <taxon>Eukaryota</taxon>
        <taxon>Metazoa</taxon>
        <taxon>Ecdysozoa</taxon>
        <taxon>Arthropoda</taxon>
        <taxon>Chelicerata</taxon>
        <taxon>Arachnida</taxon>
        <taxon>Acari</taxon>
        <taxon>Parasitiformes</taxon>
        <taxon>Ixodida</taxon>
        <taxon>Ixodoidea</taxon>
        <taxon>Ixodidae</taxon>
        <taxon>Ixodinae</taxon>
        <taxon>Ixodes</taxon>
    </lineage>
</organism>
<protein>
    <recommendedName>
        <fullName evidence="3">Basic tail protein</fullName>
    </recommendedName>
</protein>
<sequence>LFYLLLWRWFGDVMCISIDPRVCTSDVYPVDGYAPSCSFTCLNEGMQEVVNYQTGTFCFVKHDDGSLHYLGHCKDGQCVPENRDAAGNPPPQWNADYHVCDDKISSEVVKNCTYICKKDRNPWELPLYFYGIYEGKCQLETEEGICRSGFCSQRESISENRR</sequence>
<dbReference type="EMBL" id="GANP01007485">
    <property type="protein sequence ID" value="JAB76983.1"/>
    <property type="molecule type" value="mRNA"/>
</dbReference>
<evidence type="ECO:0008006" key="3">
    <source>
        <dbReference type="Google" id="ProtNLM"/>
    </source>
</evidence>
<keyword evidence="1" id="KW-0732">Signal</keyword>
<feature type="non-terminal residue" evidence="2">
    <location>
        <position position="1"/>
    </location>
</feature>
<dbReference type="AlphaFoldDB" id="V5HSB7"/>